<dbReference type="GO" id="GO:0004813">
    <property type="term" value="F:alanine-tRNA ligase activity"/>
    <property type="evidence" value="ECO:0007669"/>
    <property type="project" value="UniProtKB-EC"/>
</dbReference>
<dbReference type="GO" id="GO:0000049">
    <property type="term" value="F:tRNA binding"/>
    <property type="evidence" value="ECO:0007669"/>
    <property type="project" value="UniProtKB-KW"/>
</dbReference>
<dbReference type="Gene3D" id="3.30.980.10">
    <property type="entry name" value="Threonyl-trna Synthetase, Chain A, domain 2"/>
    <property type="match status" value="1"/>
</dbReference>
<comment type="cofactor">
    <cofactor evidence="1">
        <name>Zn(2+)</name>
        <dbReference type="ChEBI" id="CHEBI:29105"/>
    </cofactor>
</comment>
<gene>
    <name evidence="17" type="ORF">FB4_3910</name>
</gene>
<evidence type="ECO:0000256" key="5">
    <source>
        <dbReference type="ARBA" id="ARBA00017959"/>
    </source>
</evidence>
<evidence type="ECO:0000256" key="8">
    <source>
        <dbReference type="ARBA" id="ARBA00022723"/>
    </source>
</evidence>
<keyword evidence="18" id="KW-1185">Reference proteome</keyword>
<dbReference type="GO" id="GO:0046872">
    <property type="term" value="F:metal ion binding"/>
    <property type="evidence" value="ECO:0007669"/>
    <property type="project" value="UniProtKB-KW"/>
</dbReference>
<dbReference type="InterPro" id="IPR018165">
    <property type="entry name" value="Ala-tRNA-synth_IIc_core"/>
</dbReference>
<dbReference type="EMBL" id="AKVJ01000029">
    <property type="protein sequence ID" value="EIW17867.1"/>
    <property type="molecule type" value="Genomic_DNA"/>
</dbReference>
<dbReference type="Pfam" id="PF07973">
    <property type="entry name" value="tRNA_SAD"/>
    <property type="match status" value="1"/>
</dbReference>
<proteinExistence type="inferred from homology"/>
<evidence type="ECO:0000256" key="7">
    <source>
        <dbReference type="ARBA" id="ARBA00022598"/>
    </source>
</evidence>
<dbReference type="Gene3D" id="3.10.310.40">
    <property type="match status" value="1"/>
</dbReference>
<dbReference type="AlphaFoldDB" id="I9AYC7"/>
<dbReference type="EC" id="6.1.1.7" evidence="4"/>
<evidence type="ECO:0000313" key="17">
    <source>
        <dbReference type="EMBL" id="EIW17867.1"/>
    </source>
</evidence>
<keyword evidence="12" id="KW-0694">RNA-binding</keyword>
<reference evidence="17 18" key="1">
    <citation type="journal article" date="2012" name="J. Bacteriol.">
        <title>Draft Genome Sequences for Two Metal-Reducing Pelosinus fermentans Strains Isolated from a Cr(VI)-Contaminated Site and for Type Strain R7.</title>
        <authorList>
            <person name="Brown S.D."/>
            <person name="Podar M."/>
            <person name="Klingeman D.M."/>
            <person name="Johnson C.M."/>
            <person name="Yang Z.K."/>
            <person name="Utturkar S.M."/>
            <person name="Land M.L."/>
            <person name="Mosher J.J."/>
            <person name="Hurt R.A.Jr."/>
            <person name="Phelps T.J."/>
            <person name="Palumbo A.V."/>
            <person name="Arkin A.P."/>
            <person name="Hazen T.C."/>
            <person name="Elias D.A."/>
        </authorList>
    </citation>
    <scope>NUCLEOTIDE SEQUENCE [LARGE SCALE GENOMIC DNA]</scope>
    <source>
        <strain evidence="17 18">B4</strain>
    </source>
</reference>
<organism evidence="17 18">
    <name type="scientific">Pelosinus fermentans B4</name>
    <dbReference type="NCBI Taxonomy" id="1149862"/>
    <lineage>
        <taxon>Bacteria</taxon>
        <taxon>Bacillati</taxon>
        <taxon>Bacillota</taxon>
        <taxon>Negativicutes</taxon>
        <taxon>Selenomonadales</taxon>
        <taxon>Sporomusaceae</taxon>
        <taxon>Pelosinus</taxon>
    </lineage>
</organism>
<keyword evidence="8" id="KW-0479">Metal-binding</keyword>
<dbReference type="SMART" id="SM00863">
    <property type="entry name" value="tRNA_SAD"/>
    <property type="match status" value="1"/>
</dbReference>
<evidence type="ECO:0000259" key="16">
    <source>
        <dbReference type="PROSITE" id="PS50860"/>
    </source>
</evidence>
<evidence type="ECO:0000256" key="4">
    <source>
        <dbReference type="ARBA" id="ARBA00013168"/>
    </source>
</evidence>
<name>I9AYC7_9FIRM</name>
<evidence type="ECO:0000256" key="15">
    <source>
        <dbReference type="ARBA" id="ARBA00032577"/>
    </source>
</evidence>
<protein>
    <recommendedName>
        <fullName evidence="5">Alanine--tRNA ligase</fullName>
        <ecNumber evidence="4">6.1.1.7</ecNumber>
    </recommendedName>
    <alternativeName>
        <fullName evidence="15">Alanyl-tRNA synthetase</fullName>
    </alternativeName>
</protein>
<evidence type="ECO:0000256" key="3">
    <source>
        <dbReference type="ARBA" id="ARBA00008226"/>
    </source>
</evidence>
<dbReference type="InterPro" id="IPR012947">
    <property type="entry name" value="tRNA_SAD"/>
</dbReference>
<dbReference type="PROSITE" id="PS50860">
    <property type="entry name" value="AA_TRNA_LIGASE_II_ALA"/>
    <property type="match status" value="1"/>
</dbReference>
<keyword evidence="9" id="KW-0547">Nucleotide-binding</keyword>
<evidence type="ECO:0000256" key="10">
    <source>
        <dbReference type="ARBA" id="ARBA00022833"/>
    </source>
</evidence>
<evidence type="ECO:0000256" key="9">
    <source>
        <dbReference type="ARBA" id="ARBA00022741"/>
    </source>
</evidence>
<dbReference type="InterPro" id="IPR003156">
    <property type="entry name" value="DHHA1_dom"/>
</dbReference>
<evidence type="ECO:0000256" key="14">
    <source>
        <dbReference type="ARBA" id="ARBA00023146"/>
    </source>
</evidence>
<evidence type="ECO:0000256" key="11">
    <source>
        <dbReference type="ARBA" id="ARBA00022840"/>
    </source>
</evidence>
<dbReference type="FunFam" id="3.10.310.40:FF:000001">
    <property type="entry name" value="Alanine--tRNA ligase"/>
    <property type="match status" value="1"/>
</dbReference>
<comment type="similarity">
    <text evidence="3">Belongs to the class-II aminoacyl-tRNA synthetase family.</text>
</comment>
<comment type="subcellular location">
    <subcellularLocation>
        <location evidence="2">Cytoplasm</location>
    </subcellularLocation>
</comment>
<keyword evidence="13" id="KW-0648">Protein biosynthesis</keyword>
<dbReference type="InterPro" id="IPR009000">
    <property type="entry name" value="Transl_B-barrel_sf"/>
</dbReference>
<comment type="caution">
    <text evidence="17">The sequence shown here is derived from an EMBL/GenBank/DDBJ whole genome shotgun (WGS) entry which is preliminary data.</text>
</comment>
<dbReference type="Proteomes" id="UP000004324">
    <property type="component" value="Unassembled WGS sequence"/>
</dbReference>
<dbReference type="SUPFAM" id="SSF55186">
    <property type="entry name" value="ThrRS/AlaRS common domain"/>
    <property type="match status" value="1"/>
</dbReference>
<keyword evidence="10" id="KW-0862">Zinc</keyword>
<dbReference type="PATRIC" id="fig|1149862.3.peg.2876"/>
<keyword evidence="14 17" id="KW-0030">Aminoacyl-tRNA synthetase</keyword>
<sequence length="406" mass="45086">MTTIKLYHENAYTKDFTANITKITSLPNAKWAVTLDRTAFYPTSGGQPFDKGMLDDLPVIDVQEDGEDIIHIIEACPVMGKVEGHIQWQRRFDHMQQHSGQHLLSGAFYSVLQANTVSFHLGTESSQIDLDIEDITPENLVEVEILANQIVFSTKALHTHWLNQDTIHSFPLRKAPAKDFAEIRLVEIADFDYSACCGTHVTNTGEIGLIKIRNWERKNNGVRIDFMCGWRALGDYQQKNSILQQVSNRLSLPASGILQGIEKQLLKTEEISKELISVKQEFYRNLATTLSQQGEIIGHNKLIVHTLTNITPNEINNIAKELVNKPHTIACIGGINADETKVHLIFSASPDVPLSMNHELKNILPLIDGKGGGSAQSAQGGGSNVDQLPTALTLAADHIKEQLYLL</sequence>
<evidence type="ECO:0000313" key="18">
    <source>
        <dbReference type="Proteomes" id="UP000004324"/>
    </source>
</evidence>
<dbReference type="GO" id="GO:0002161">
    <property type="term" value="F:aminoacyl-tRNA deacylase activity"/>
    <property type="evidence" value="ECO:0007669"/>
    <property type="project" value="UniProtKB-ARBA"/>
</dbReference>
<dbReference type="InterPro" id="IPR018163">
    <property type="entry name" value="Thr/Ala-tRNA-synth_IIc_edit"/>
</dbReference>
<evidence type="ECO:0000256" key="12">
    <source>
        <dbReference type="ARBA" id="ARBA00022884"/>
    </source>
</evidence>
<evidence type="ECO:0000256" key="1">
    <source>
        <dbReference type="ARBA" id="ARBA00001947"/>
    </source>
</evidence>
<dbReference type="GO" id="GO:0005524">
    <property type="term" value="F:ATP binding"/>
    <property type="evidence" value="ECO:0007669"/>
    <property type="project" value="UniProtKB-KW"/>
</dbReference>
<dbReference type="Pfam" id="PF02272">
    <property type="entry name" value="DHHA1"/>
    <property type="match status" value="1"/>
</dbReference>
<accession>I9AYC7</accession>
<keyword evidence="6" id="KW-0820">tRNA-binding</keyword>
<keyword evidence="7" id="KW-0436">Ligase</keyword>
<evidence type="ECO:0000256" key="6">
    <source>
        <dbReference type="ARBA" id="ARBA00022555"/>
    </source>
</evidence>
<dbReference type="OrthoDB" id="9812949at2"/>
<dbReference type="GO" id="GO:0005737">
    <property type="term" value="C:cytoplasm"/>
    <property type="evidence" value="ECO:0007669"/>
    <property type="project" value="UniProtKB-SubCell"/>
</dbReference>
<dbReference type="PANTHER" id="PTHR43462:SF1">
    <property type="entry name" value="ALANYL-TRNA EDITING PROTEIN AARSD1"/>
    <property type="match status" value="1"/>
</dbReference>
<evidence type="ECO:0000256" key="13">
    <source>
        <dbReference type="ARBA" id="ARBA00022917"/>
    </source>
</evidence>
<dbReference type="GO" id="GO:0006419">
    <property type="term" value="P:alanyl-tRNA aminoacylation"/>
    <property type="evidence" value="ECO:0007669"/>
    <property type="project" value="InterPro"/>
</dbReference>
<dbReference type="Gene3D" id="2.40.30.130">
    <property type="match status" value="1"/>
</dbReference>
<dbReference type="InterPro" id="IPR051335">
    <property type="entry name" value="Alanyl-tRNA_Editing_Enzymes"/>
</dbReference>
<keyword evidence="11" id="KW-0067">ATP-binding</keyword>
<feature type="domain" description="Alanyl-transfer RNA synthetases family profile" evidence="16">
    <location>
        <begin position="1"/>
        <end position="223"/>
    </location>
</feature>
<evidence type="ECO:0000256" key="2">
    <source>
        <dbReference type="ARBA" id="ARBA00004496"/>
    </source>
</evidence>
<dbReference type="RefSeq" id="WP_007935316.1">
    <property type="nucleotide sequence ID" value="NZ_AKVJ01000029.1"/>
</dbReference>
<dbReference type="SUPFAM" id="SSF50447">
    <property type="entry name" value="Translation proteins"/>
    <property type="match status" value="1"/>
</dbReference>
<dbReference type="PANTHER" id="PTHR43462">
    <property type="entry name" value="ALANYL-TRNA EDITING PROTEIN"/>
    <property type="match status" value="1"/>
</dbReference>